<evidence type="ECO:0000256" key="1">
    <source>
        <dbReference type="SAM" id="MobiDB-lite"/>
    </source>
</evidence>
<sequence>MTSKRRGRSAGLSSISTPVPASRKRTRSTAPIPIINGTANINDNVAIPTKKQRDNSKSDKRVMAENVDNNALPPKVSAVTDDDDPETETSDSIPLDSESEAEELEEDYDERDEGVEINETASATKNVDYMWLVTTLVNTAIVKNTADEGGTSEREGKGKEISIEDQEQEFVRQVDEYAPGLSDNTQAAYKSTYRPYMGNDVRPKSVKILVPYGVSRVNQAYSAIIYLWTLQTTRLQQKSTVAPIRPSILIDEAIETYKRSLVSGILKAEHMQKDENGNNIRIERDDTTDSYATTNKYSVDEHIKIMLYTWQQLVTARSAGMREHFTLAVRHAMLLRDEDLRRLNIASCTVDTIQRRLDGTQAIMTMVFSIHGGKNSQHGYRQEGVAVRHHDVRRCSIGEERK</sequence>
<comment type="caution">
    <text evidence="2">The sequence shown here is derived from an EMBL/GenBank/DDBJ whole genome shotgun (WGS) entry which is preliminary data.</text>
</comment>
<feature type="compositionally biased region" description="Acidic residues" evidence="1">
    <location>
        <begin position="80"/>
        <end position="89"/>
    </location>
</feature>
<proteinExistence type="predicted"/>
<feature type="region of interest" description="Disordered" evidence="1">
    <location>
        <begin position="1"/>
        <end position="116"/>
    </location>
</feature>
<reference evidence="2 3" key="1">
    <citation type="journal article" date="2020" name="Fungal Divers.">
        <title>Resolving the Mortierellaceae phylogeny through synthesis of multi-gene phylogenetics and phylogenomics.</title>
        <authorList>
            <person name="Vandepol N."/>
            <person name="Liber J."/>
            <person name="Desiro A."/>
            <person name="Na H."/>
            <person name="Kennedy M."/>
            <person name="Barry K."/>
            <person name="Grigoriev I.V."/>
            <person name="Miller A.N."/>
            <person name="O'Donnell K."/>
            <person name="Stajich J.E."/>
            <person name="Bonito G."/>
        </authorList>
    </citation>
    <scope>NUCLEOTIDE SEQUENCE [LARGE SCALE GENOMIC DNA]</scope>
    <source>
        <strain evidence="2 3">AD045</strain>
    </source>
</reference>
<dbReference type="InterPro" id="IPR038279">
    <property type="entry name" value="Ndc10_dom2_sf"/>
</dbReference>
<gene>
    <name evidence="2" type="ORF">BGZ96_003436</name>
</gene>
<feature type="compositionally biased region" description="Acidic residues" evidence="1">
    <location>
        <begin position="97"/>
        <end position="116"/>
    </location>
</feature>
<dbReference type="EMBL" id="JAAAIM010001738">
    <property type="protein sequence ID" value="KAG0276164.1"/>
    <property type="molecule type" value="Genomic_DNA"/>
</dbReference>
<protein>
    <submittedName>
        <fullName evidence="2">Uncharacterized protein</fullName>
    </submittedName>
</protein>
<name>A0ABQ7JJ68_9FUNG</name>
<organism evidence="2 3">
    <name type="scientific">Linnemannia gamsii</name>
    <dbReference type="NCBI Taxonomy" id="64522"/>
    <lineage>
        <taxon>Eukaryota</taxon>
        <taxon>Fungi</taxon>
        <taxon>Fungi incertae sedis</taxon>
        <taxon>Mucoromycota</taxon>
        <taxon>Mortierellomycotina</taxon>
        <taxon>Mortierellomycetes</taxon>
        <taxon>Mortierellales</taxon>
        <taxon>Mortierellaceae</taxon>
        <taxon>Linnemannia</taxon>
    </lineage>
</organism>
<keyword evidence="3" id="KW-1185">Reference proteome</keyword>
<evidence type="ECO:0000313" key="3">
    <source>
        <dbReference type="Proteomes" id="UP001194696"/>
    </source>
</evidence>
<evidence type="ECO:0000313" key="2">
    <source>
        <dbReference type="EMBL" id="KAG0276164.1"/>
    </source>
</evidence>
<dbReference type="Proteomes" id="UP001194696">
    <property type="component" value="Unassembled WGS sequence"/>
</dbReference>
<accession>A0ABQ7JJ68</accession>
<dbReference type="Gene3D" id="1.10.443.20">
    <property type="entry name" value="Centromere DNA-binding protein complex CBF3 subunit, domain 2"/>
    <property type="match status" value="1"/>
</dbReference>
<feature type="compositionally biased region" description="Basic and acidic residues" evidence="1">
    <location>
        <begin position="51"/>
        <end position="63"/>
    </location>
</feature>